<proteinExistence type="inferred from homology"/>
<evidence type="ECO:0000313" key="3">
    <source>
        <dbReference type="Proteomes" id="UP001170717"/>
    </source>
</evidence>
<dbReference type="PANTHER" id="PTHR38768">
    <property type="entry name" value="UPF0502 PROTEIN YCEH"/>
    <property type="match status" value="1"/>
</dbReference>
<organism evidence="2 3">
    <name type="scientific">Alteromonas stellipolaris</name>
    <dbReference type="NCBI Taxonomy" id="233316"/>
    <lineage>
        <taxon>Bacteria</taxon>
        <taxon>Pseudomonadati</taxon>
        <taxon>Pseudomonadota</taxon>
        <taxon>Gammaproteobacteria</taxon>
        <taxon>Alteromonadales</taxon>
        <taxon>Alteromonadaceae</taxon>
        <taxon>Alteromonas/Salinimonas group</taxon>
        <taxon>Alteromonas</taxon>
    </lineage>
</organism>
<dbReference type="Proteomes" id="UP001170717">
    <property type="component" value="Unassembled WGS sequence"/>
</dbReference>
<dbReference type="Gene3D" id="1.10.10.10">
    <property type="entry name" value="Winged helix-like DNA-binding domain superfamily/Winged helix DNA-binding domain"/>
    <property type="match status" value="2"/>
</dbReference>
<dbReference type="InterPro" id="IPR036390">
    <property type="entry name" value="WH_DNA-bd_sf"/>
</dbReference>
<reference evidence="2" key="1">
    <citation type="submission" date="2023-07" db="EMBL/GenBank/DDBJ databases">
        <title>Genome content predicts the carbon catabolic preferences of heterotrophic bacteria.</title>
        <authorList>
            <person name="Gralka M."/>
        </authorList>
    </citation>
    <scope>NUCLEOTIDE SEQUENCE</scope>
    <source>
        <strain evidence="2">F2M12</strain>
    </source>
</reference>
<dbReference type="RefSeq" id="WP_061997693.1">
    <property type="nucleotide sequence ID" value="NZ_CAXIBE010000001.1"/>
</dbReference>
<dbReference type="PANTHER" id="PTHR38768:SF1">
    <property type="entry name" value="UPF0502 PROTEIN YCEH"/>
    <property type="match status" value="1"/>
</dbReference>
<dbReference type="HAMAP" id="MF_01584">
    <property type="entry name" value="UPF0502"/>
    <property type="match status" value="1"/>
</dbReference>
<evidence type="ECO:0000313" key="2">
    <source>
        <dbReference type="EMBL" id="MDO6577128.1"/>
    </source>
</evidence>
<dbReference type="SUPFAM" id="SSF46785">
    <property type="entry name" value="Winged helix' DNA-binding domain"/>
    <property type="match status" value="2"/>
</dbReference>
<comment type="caution">
    <text evidence="2">The sequence shown here is derived from an EMBL/GenBank/DDBJ whole genome shotgun (WGS) entry which is preliminary data.</text>
</comment>
<gene>
    <name evidence="2" type="ORF">Q4527_06975</name>
</gene>
<dbReference type="AlphaFoldDB" id="A0AAW7Z117"/>
<sequence length="217" mass="23922">MTTPLSDMEARVIGVLLEKSVTTPEQYPLSLNALTNGCNQKSNRLPVTQLTEDEVIKILDGLKGKRIVQASSGYGSRVDKYSHRFCNTEFGDIKLSDHQQAIITELLLRGPQTPGELRGRCQRLAQFADISDVEATISSLLAYQPDALIFSLPRESGKREIRYNHTFCQRGGYNDNGESESKSESADTVETLKAALLEVKATLADLESRINNLSSGD</sequence>
<accession>A0AAW7Z117</accession>
<evidence type="ECO:0000256" key="1">
    <source>
        <dbReference type="HAMAP-Rule" id="MF_01584"/>
    </source>
</evidence>
<dbReference type="InterPro" id="IPR036388">
    <property type="entry name" value="WH-like_DNA-bd_sf"/>
</dbReference>
<name>A0AAW7Z117_9ALTE</name>
<dbReference type="Pfam" id="PF04337">
    <property type="entry name" value="DUF480"/>
    <property type="match status" value="1"/>
</dbReference>
<dbReference type="InterPro" id="IPR007432">
    <property type="entry name" value="DUF480"/>
</dbReference>
<dbReference type="EMBL" id="JAUOQI010000004">
    <property type="protein sequence ID" value="MDO6577128.1"/>
    <property type="molecule type" value="Genomic_DNA"/>
</dbReference>
<protein>
    <submittedName>
        <fullName evidence="2">DUF480 domain-containing protein</fullName>
    </submittedName>
</protein>
<comment type="similarity">
    <text evidence="1">Belongs to the UPF0502 family.</text>
</comment>